<gene>
    <name evidence="1" type="ORF">BPOR_0014g00420</name>
</gene>
<proteinExistence type="predicted"/>
<reference evidence="1 2" key="1">
    <citation type="submission" date="2017-12" db="EMBL/GenBank/DDBJ databases">
        <title>Comparative genomics of Botrytis spp.</title>
        <authorList>
            <person name="Valero-Jimenez C.A."/>
            <person name="Tapia P."/>
            <person name="Veloso J."/>
            <person name="Silva-Moreno E."/>
            <person name="Staats M."/>
            <person name="Valdes J.H."/>
            <person name="Van Kan J.A.L."/>
        </authorList>
    </citation>
    <scope>NUCLEOTIDE SEQUENCE [LARGE SCALE GENOMIC DNA]</scope>
    <source>
        <strain evidence="1 2">MUCL3349</strain>
    </source>
</reference>
<name>A0A4Z1L5B0_9HELO</name>
<dbReference type="AlphaFoldDB" id="A0A4Z1L5B0"/>
<protein>
    <submittedName>
        <fullName evidence="1">Uncharacterized protein</fullName>
    </submittedName>
</protein>
<keyword evidence="2" id="KW-1185">Reference proteome</keyword>
<accession>A0A4Z1L5B0</accession>
<organism evidence="1 2">
    <name type="scientific">Botrytis porri</name>
    <dbReference type="NCBI Taxonomy" id="87229"/>
    <lineage>
        <taxon>Eukaryota</taxon>
        <taxon>Fungi</taxon>
        <taxon>Dikarya</taxon>
        <taxon>Ascomycota</taxon>
        <taxon>Pezizomycotina</taxon>
        <taxon>Leotiomycetes</taxon>
        <taxon>Helotiales</taxon>
        <taxon>Sclerotiniaceae</taxon>
        <taxon>Botrytis</taxon>
    </lineage>
</organism>
<sequence length="160" mass="16470">MTGSSSGQICLTVLAISIKPLSNPSPPTTSIVPLRANDVSALLYSAGSDNPIVIIDYGYNATSSNWTQVVTNGQTGAELSYFSHPAGLMTGWGTSTECNDNCTGIVAKQQYLNTTITLASADPDFGATLGISQGTIYTGLTSEQGGLIGKIAEISVPSMS</sequence>
<evidence type="ECO:0000313" key="2">
    <source>
        <dbReference type="Proteomes" id="UP000297280"/>
    </source>
</evidence>
<evidence type="ECO:0000313" key="1">
    <source>
        <dbReference type="EMBL" id="TGO91969.1"/>
    </source>
</evidence>
<dbReference type="EMBL" id="PQXO01000014">
    <property type="protein sequence ID" value="TGO91969.1"/>
    <property type="molecule type" value="Genomic_DNA"/>
</dbReference>
<comment type="caution">
    <text evidence="1">The sequence shown here is derived from an EMBL/GenBank/DDBJ whole genome shotgun (WGS) entry which is preliminary data.</text>
</comment>
<dbReference type="Proteomes" id="UP000297280">
    <property type="component" value="Unassembled WGS sequence"/>
</dbReference>
<dbReference type="STRING" id="87229.A0A4Z1L5B0"/>